<proteinExistence type="predicted"/>
<dbReference type="EMBL" id="HG994373">
    <property type="protein sequence ID" value="CAF1723712.1"/>
    <property type="molecule type" value="Genomic_DNA"/>
</dbReference>
<sequence length="121" mass="14306">MGNCVVFQFSCDQTVNCIIRCLRGKGFIRNLEENLKDLQRERDDLKAIQQQVKNRVAREETQHRDKDLNLSSYGFHVSRASIQRSIMWLLLVPLSFKSLYSCCWKMLKNSNQRLILRRLLS</sequence>
<evidence type="ECO:0000313" key="2">
    <source>
        <dbReference type="EMBL" id="CAF1723712.1"/>
    </source>
</evidence>
<dbReference type="AlphaFoldDB" id="A0A816IY12"/>
<dbReference type="Proteomes" id="UP001295469">
    <property type="component" value="Chromosome C09"/>
</dbReference>
<feature type="coiled-coil region" evidence="1">
    <location>
        <begin position="28"/>
        <end position="62"/>
    </location>
</feature>
<evidence type="ECO:0000256" key="1">
    <source>
        <dbReference type="SAM" id="Coils"/>
    </source>
</evidence>
<protein>
    <submittedName>
        <fullName evidence="2">(rape) hypothetical protein</fullName>
    </submittedName>
</protein>
<keyword evidence="1" id="KW-0175">Coiled coil</keyword>
<gene>
    <name evidence="2" type="ORF">DARMORV10_C09P20760.1</name>
</gene>
<organism evidence="2">
    <name type="scientific">Brassica napus</name>
    <name type="common">Rape</name>
    <dbReference type="NCBI Taxonomy" id="3708"/>
    <lineage>
        <taxon>Eukaryota</taxon>
        <taxon>Viridiplantae</taxon>
        <taxon>Streptophyta</taxon>
        <taxon>Embryophyta</taxon>
        <taxon>Tracheophyta</taxon>
        <taxon>Spermatophyta</taxon>
        <taxon>Magnoliopsida</taxon>
        <taxon>eudicotyledons</taxon>
        <taxon>Gunneridae</taxon>
        <taxon>Pentapetalae</taxon>
        <taxon>rosids</taxon>
        <taxon>malvids</taxon>
        <taxon>Brassicales</taxon>
        <taxon>Brassicaceae</taxon>
        <taxon>Brassiceae</taxon>
        <taxon>Brassica</taxon>
    </lineage>
</organism>
<name>A0A816IY12_BRANA</name>
<accession>A0A816IY12</accession>
<reference evidence="2" key="1">
    <citation type="submission" date="2021-01" db="EMBL/GenBank/DDBJ databases">
        <authorList>
            <consortium name="Genoscope - CEA"/>
            <person name="William W."/>
        </authorList>
    </citation>
    <scope>NUCLEOTIDE SEQUENCE</scope>
</reference>